<proteinExistence type="predicted"/>
<name>A0ABX8CEV8_9CHLA</name>
<keyword evidence="1" id="KW-0472">Membrane</keyword>
<keyword evidence="1" id="KW-0812">Transmembrane</keyword>
<keyword evidence="3" id="KW-1185">Reference proteome</keyword>
<sequence>MTVIGVPPIPSVVKQDGRICLFLDILYKNSLLISSICCLFLSTVFMTLIAFGVTQPAIIVCLTVSFILSGMLSALILHRCATRDSRLPIPEGFRYVIRKHFPKVLYDLVIEKGITIQELRVVLSGLHSGYFTFPSTARDEKVKRFGLERLQKACEGIELPDLENLLLKHCPFYFMNKFIQLGPKNFPESENIPPAMYWFSHTGLSDRLDTICHPYIWILAQVISQDEYETLLLHAKKGTWFAVKDLEETVINKIRMHMRNIFLDKSWVETERLFTCIKLPWLLYVCKHGVSWGQLKLFKEICYDDVKFLNKINRLGGGMNLMKLAATVAPYINENRKGFDPYITLLTWNEWREDKKHASYDRIVDFLNSHSKNHLTKQLVFKIPCYSYDSITGDRKFKRWLKITS</sequence>
<evidence type="ECO:0000313" key="2">
    <source>
        <dbReference type="EMBL" id="QVE49156.1"/>
    </source>
</evidence>
<feature type="transmembrane region" description="Helical" evidence="1">
    <location>
        <begin position="57"/>
        <end position="77"/>
    </location>
</feature>
<gene>
    <name evidence="2" type="ORF">H9Q19_00350</name>
</gene>
<reference evidence="2 3" key="1">
    <citation type="submission" date="2020-08" db="EMBL/GenBank/DDBJ databases">
        <title>Isolation and characterization of novel Chlamydia from Siamese crocodiles (Crocodylus siamensis).</title>
        <authorList>
            <person name="Sariya L."/>
        </authorList>
    </citation>
    <scope>NUCLEOTIDE SEQUENCE [LARGE SCALE GENOMIC DNA]</scope>
    <source>
        <strain evidence="2 3">No. 12</strain>
    </source>
</reference>
<protein>
    <submittedName>
        <fullName evidence="2">DUF1389 domain-containing protein</fullName>
    </submittedName>
</protein>
<accession>A0ABX8CEV8</accession>
<dbReference type="InterPro" id="IPR010792">
    <property type="entry name" value="DUF1389"/>
</dbReference>
<dbReference type="GeneID" id="301704038"/>
<organism evidence="2 3">
    <name type="scientific">Chlamydia crocodili</name>
    <dbReference type="NCBI Taxonomy" id="2766982"/>
    <lineage>
        <taxon>Bacteria</taxon>
        <taxon>Pseudomonadati</taxon>
        <taxon>Chlamydiota</taxon>
        <taxon>Chlamydiia</taxon>
        <taxon>Chlamydiales</taxon>
        <taxon>Chlamydiaceae</taxon>
        <taxon>Chlamydia/Chlamydophila group</taxon>
        <taxon>Chlamydia</taxon>
    </lineage>
</organism>
<dbReference type="RefSeq" id="WP_213241134.1">
    <property type="nucleotide sequence ID" value="NZ_CP060791.1"/>
</dbReference>
<dbReference type="Proteomes" id="UP000680625">
    <property type="component" value="Chromosome"/>
</dbReference>
<keyword evidence="1" id="KW-1133">Transmembrane helix</keyword>
<dbReference type="EMBL" id="CP060791">
    <property type="protein sequence ID" value="QVE49156.1"/>
    <property type="molecule type" value="Genomic_DNA"/>
</dbReference>
<dbReference type="Pfam" id="PF07146">
    <property type="entry name" value="DUF1389"/>
    <property type="match status" value="1"/>
</dbReference>
<evidence type="ECO:0000313" key="3">
    <source>
        <dbReference type="Proteomes" id="UP000680625"/>
    </source>
</evidence>
<evidence type="ECO:0000256" key="1">
    <source>
        <dbReference type="SAM" id="Phobius"/>
    </source>
</evidence>
<feature type="transmembrane region" description="Helical" evidence="1">
    <location>
        <begin position="31"/>
        <end position="51"/>
    </location>
</feature>